<dbReference type="Proteomes" id="UP001054945">
    <property type="component" value="Unassembled WGS sequence"/>
</dbReference>
<evidence type="ECO:0000313" key="2">
    <source>
        <dbReference type="Proteomes" id="UP001054945"/>
    </source>
</evidence>
<protein>
    <submittedName>
        <fullName evidence="1">Uncharacterized protein</fullName>
    </submittedName>
</protein>
<gene>
    <name evidence="1" type="ORF">CEXT_384641</name>
</gene>
<evidence type="ECO:0000313" key="1">
    <source>
        <dbReference type="EMBL" id="GIY50881.1"/>
    </source>
</evidence>
<sequence>MRCGMLPDLLMFCSRLCSTYETTSNSESHVAMKHNARTMVEKRSSPIGRRVSRLVYQNNFQIHQEFSHQHHDEYSVDSSIFQDDNTNVYRAGRKCDWFNVDSHTVTPSLACKNYLT</sequence>
<proteinExistence type="predicted"/>
<name>A0AAV4TZG3_CAEEX</name>
<comment type="caution">
    <text evidence="1">The sequence shown here is derived from an EMBL/GenBank/DDBJ whole genome shotgun (WGS) entry which is preliminary data.</text>
</comment>
<keyword evidence="2" id="KW-1185">Reference proteome</keyword>
<dbReference type="EMBL" id="BPLR01012041">
    <property type="protein sequence ID" value="GIY50881.1"/>
    <property type="molecule type" value="Genomic_DNA"/>
</dbReference>
<dbReference type="AlphaFoldDB" id="A0AAV4TZG3"/>
<organism evidence="1 2">
    <name type="scientific">Caerostris extrusa</name>
    <name type="common">Bark spider</name>
    <name type="synonym">Caerostris bankana</name>
    <dbReference type="NCBI Taxonomy" id="172846"/>
    <lineage>
        <taxon>Eukaryota</taxon>
        <taxon>Metazoa</taxon>
        <taxon>Ecdysozoa</taxon>
        <taxon>Arthropoda</taxon>
        <taxon>Chelicerata</taxon>
        <taxon>Arachnida</taxon>
        <taxon>Araneae</taxon>
        <taxon>Araneomorphae</taxon>
        <taxon>Entelegynae</taxon>
        <taxon>Araneoidea</taxon>
        <taxon>Araneidae</taxon>
        <taxon>Caerostris</taxon>
    </lineage>
</organism>
<reference evidence="1 2" key="1">
    <citation type="submission" date="2021-06" db="EMBL/GenBank/DDBJ databases">
        <title>Caerostris extrusa draft genome.</title>
        <authorList>
            <person name="Kono N."/>
            <person name="Arakawa K."/>
        </authorList>
    </citation>
    <scope>NUCLEOTIDE SEQUENCE [LARGE SCALE GENOMIC DNA]</scope>
</reference>
<accession>A0AAV4TZG3</accession>